<dbReference type="GeneID" id="83058495"/>
<feature type="transmembrane region" description="Helical" evidence="1">
    <location>
        <begin position="278"/>
        <end position="301"/>
    </location>
</feature>
<dbReference type="PANTHER" id="PTHR36178">
    <property type="entry name" value="SLR0625 PROTEIN"/>
    <property type="match status" value="1"/>
</dbReference>
<keyword evidence="1" id="KW-0029">Amino-acid transport</keyword>
<feature type="transmembrane region" description="Helical" evidence="1">
    <location>
        <begin position="37"/>
        <end position="54"/>
    </location>
</feature>
<dbReference type="STRING" id="1197717.BED41_11625"/>
<feature type="transmembrane region" description="Helical" evidence="1">
    <location>
        <begin position="69"/>
        <end position="87"/>
    </location>
</feature>
<dbReference type="EMBL" id="CP016757">
    <property type="protein sequence ID" value="ANZ45667.1"/>
    <property type="molecule type" value="Genomic_DNA"/>
</dbReference>
<dbReference type="NCBIfam" id="TIGR00210">
    <property type="entry name" value="gltS"/>
    <property type="match status" value="1"/>
</dbReference>
<proteinExistence type="inferred from homology"/>
<feature type="transmembrane region" description="Helical" evidence="1">
    <location>
        <begin position="160"/>
        <end position="180"/>
    </location>
</feature>
<dbReference type="GO" id="GO:0015501">
    <property type="term" value="F:glutamate:sodium symporter activity"/>
    <property type="evidence" value="ECO:0007669"/>
    <property type="project" value="UniProtKB-UniRule"/>
</dbReference>
<keyword evidence="1" id="KW-0472">Membrane</keyword>
<dbReference type="GO" id="GO:0015813">
    <property type="term" value="P:L-glutamate transmembrane transport"/>
    <property type="evidence" value="ECO:0007669"/>
    <property type="project" value="UniProtKB-UniRule"/>
</dbReference>
<keyword evidence="1" id="KW-0915">Sodium</keyword>
<dbReference type="OrthoDB" id="4921038at2"/>
<keyword evidence="1" id="KW-0406">Ion transport</keyword>
<comment type="similarity">
    <text evidence="1">Belongs to the glutamate:Na(+) symporter (ESS) (TC 2.A.27) family.</text>
</comment>
<feature type="transmembrane region" description="Helical" evidence="1">
    <location>
        <begin position="94"/>
        <end position="118"/>
    </location>
</feature>
<keyword evidence="1" id="KW-0812">Transmembrane</keyword>
<dbReference type="KEGG" id="cpor:BED41_11625"/>
<feature type="transmembrane region" description="Helical" evidence="1">
    <location>
        <begin position="374"/>
        <end position="398"/>
    </location>
</feature>
<accession>A0A1B2I6U6</accession>
<name>A0A1B2I6U6_9BACT</name>
<comment type="caution">
    <text evidence="1">Lacks conserved residue(s) required for the propagation of feature annotation.</text>
</comment>
<evidence type="ECO:0000313" key="3">
    <source>
        <dbReference type="EMBL" id="ANZ45667.1"/>
    </source>
</evidence>
<feature type="transmembrane region" description="Helical" evidence="1">
    <location>
        <begin position="307"/>
        <end position="327"/>
    </location>
</feature>
<keyword evidence="1" id="KW-0739">Sodium transport</keyword>
<dbReference type="RefSeq" id="WP_066746406.1">
    <property type="nucleotide sequence ID" value="NZ_CP016757.1"/>
</dbReference>
<keyword evidence="4" id="KW-1185">Reference proteome</keyword>
<dbReference type="AlphaFoldDB" id="A0A1B2I6U6"/>
<protein>
    <recommendedName>
        <fullName evidence="1 2">Sodium/glutamate symporter</fullName>
    </recommendedName>
</protein>
<dbReference type="InterPro" id="IPR004445">
    <property type="entry name" value="GltS"/>
</dbReference>
<gene>
    <name evidence="3" type="ORF">BED41_11625</name>
</gene>
<reference evidence="3" key="1">
    <citation type="submission" date="2016-08" db="EMBL/GenBank/DDBJ databases">
        <title>Complete genome of Cloacibacillus porcorum.</title>
        <authorList>
            <person name="Looft T."/>
            <person name="Bayles D.O."/>
            <person name="Alt D.P."/>
        </authorList>
    </citation>
    <scope>NUCLEOTIDE SEQUENCE [LARGE SCALE GENOMIC DNA]</scope>
    <source>
        <strain evidence="3">CL-84</strain>
    </source>
</reference>
<comment type="function">
    <text evidence="1">Catalyzes the sodium-dependent transport of glutamate.</text>
</comment>
<feature type="transmembrane region" description="Helical" evidence="1">
    <location>
        <begin position="6"/>
        <end position="25"/>
    </location>
</feature>
<organism evidence="3 4">
    <name type="scientific">Cloacibacillus porcorum</name>
    <dbReference type="NCBI Taxonomy" id="1197717"/>
    <lineage>
        <taxon>Bacteria</taxon>
        <taxon>Thermotogati</taxon>
        <taxon>Synergistota</taxon>
        <taxon>Synergistia</taxon>
        <taxon>Synergistales</taxon>
        <taxon>Synergistaceae</taxon>
        <taxon>Cloacibacillus</taxon>
    </lineage>
</organism>
<dbReference type="Pfam" id="PF03616">
    <property type="entry name" value="Glt_symporter"/>
    <property type="match status" value="1"/>
</dbReference>
<evidence type="ECO:0000256" key="2">
    <source>
        <dbReference type="NCBIfam" id="TIGR00210"/>
    </source>
</evidence>
<evidence type="ECO:0000313" key="4">
    <source>
        <dbReference type="Proteomes" id="UP000093044"/>
    </source>
</evidence>
<dbReference type="HAMAP" id="MF_02062">
    <property type="entry name" value="GltS"/>
    <property type="match status" value="1"/>
</dbReference>
<keyword evidence="1" id="KW-0769">Symport</keyword>
<dbReference type="PANTHER" id="PTHR36178:SF1">
    <property type="entry name" value="SODIUM_GLUTAMATE SYMPORTER"/>
    <property type="match status" value="1"/>
</dbReference>
<feature type="transmembrane region" description="Helical" evidence="1">
    <location>
        <begin position="245"/>
        <end position="266"/>
    </location>
</feature>
<sequence>MTELNFNLVETVAFATAILWLGMFLRKRIFFLSKYNIPAPVIGGVIFALASWAFKDSFSFNFDMVVKDPLMITFFTSIGLAASFKMLKQGGPQVFIFLIVASVLVLLQNVIAVALSYATGIHPLLGMLAGSITMSGGHGTGAVYAALFEKQYGLAGGMELAMAAATFGLVMGSILGGPVARRLIERNRLSKSHLNPDEMTYETVDETLDPASDGPVSASVLMTTLMQITIAMSVGAFIYEELVKVGIQLPTYLCALFVGIFIRNLSDMSGLYKVHLRLADTIGAVALSLFLALSLMSLKLWQLADLAGPMALILLGETLLMGFYAYFVTFNVMRRDYTAAVISGGHCGFGLGATPNAIANMDAITSNYGPAPRAFFVVSIVGAFFIDIVNAIVIQSFVAFF</sequence>
<evidence type="ECO:0000256" key="1">
    <source>
        <dbReference type="HAMAP-Rule" id="MF_02062"/>
    </source>
</evidence>
<keyword evidence="1" id="KW-1133">Transmembrane helix</keyword>
<keyword evidence="1" id="KW-1003">Cell membrane</keyword>
<dbReference type="Proteomes" id="UP000093044">
    <property type="component" value="Chromosome"/>
</dbReference>
<dbReference type="GO" id="GO:0005886">
    <property type="term" value="C:plasma membrane"/>
    <property type="evidence" value="ECO:0007669"/>
    <property type="project" value="UniProtKB-SubCell"/>
</dbReference>
<comment type="subcellular location">
    <subcellularLocation>
        <location evidence="1">Cell membrane</location>
        <topology evidence="1">Multi-pass membrane protein</topology>
    </subcellularLocation>
</comment>
<keyword evidence="1" id="KW-0813">Transport</keyword>